<dbReference type="KEGG" id="cyj:Cyan7822_1653"/>
<evidence type="ECO:0000313" key="4">
    <source>
        <dbReference type="Proteomes" id="UP000008206"/>
    </source>
</evidence>
<evidence type="ECO:0000313" key="3">
    <source>
        <dbReference type="EMBL" id="ADN13643.1"/>
    </source>
</evidence>
<dbReference type="HOGENOM" id="CLU_123293_1_0_3"/>
<evidence type="ECO:0000256" key="1">
    <source>
        <dbReference type="SAM" id="SignalP"/>
    </source>
</evidence>
<dbReference type="Proteomes" id="UP000008206">
    <property type="component" value="Chromosome"/>
</dbReference>
<name>E0U7E7_GLOV7</name>
<dbReference type="OrthoDB" id="565076at2"/>
<evidence type="ECO:0000259" key="2">
    <source>
        <dbReference type="Pfam" id="PF13767"/>
    </source>
</evidence>
<feature type="domain" description="DUF4168" evidence="2">
    <location>
        <begin position="56"/>
        <end position="149"/>
    </location>
</feature>
<protein>
    <recommendedName>
        <fullName evidence="2">DUF4168 domain-containing protein</fullName>
    </recommendedName>
</protein>
<dbReference type="InterPro" id="IPR025433">
    <property type="entry name" value="DUF4168"/>
</dbReference>
<dbReference type="STRING" id="497965.Cyan7822_1653"/>
<feature type="chain" id="PRO_5003141131" description="DUF4168 domain-containing protein" evidence="1">
    <location>
        <begin position="34"/>
        <end position="162"/>
    </location>
</feature>
<proteinExistence type="predicted"/>
<feature type="signal peptide" evidence="1">
    <location>
        <begin position="1"/>
        <end position="33"/>
    </location>
</feature>
<dbReference type="AlphaFoldDB" id="E0U7E7"/>
<reference evidence="4" key="1">
    <citation type="journal article" date="2011" name="MBio">
        <title>Novel metabolic attributes of the genus Cyanothece, comprising a group of unicellular nitrogen-fixing Cyanobacteria.</title>
        <authorList>
            <person name="Bandyopadhyay A."/>
            <person name="Elvitigala T."/>
            <person name="Welsh E."/>
            <person name="Stockel J."/>
            <person name="Liberton M."/>
            <person name="Min H."/>
            <person name="Sherman L.A."/>
            <person name="Pakrasi H.B."/>
        </authorList>
    </citation>
    <scope>NUCLEOTIDE SEQUENCE [LARGE SCALE GENOMIC DNA]</scope>
    <source>
        <strain evidence="4">PCC 7822</strain>
    </source>
</reference>
<dbReference type="Pfam" id="PF13767">
    <property type="entry name" value="DUF4168"/>
    <property type="match status" value="1"/>
</dbReference>
<dbReference type="eggNOG" id="ENOG5032VR9">
    <property type="taxonomic scope" value="Bacteria"/>
</dbReference>
<gene>
    <name evidence="3" type="ordered locus">Cyan7822_1653</name>
</gene>
<sequence length="162" mass="18585">MLINHCSLFNLNRNFIRSLIASLLAAMSFSCEGLPNFHNQPSPLTPSSSAYTQDFNEEQINQYARAVLKIETRRIQAYKEFQSLTGNSPPQITCNQPETLKSLPEPPKKIAIDYCLKAKEIAEESGLNNEQFNTITVRLKTDQDLKRRIQNAMIRIQREQQQ</sequence>
<keyword evidence="1" id="KW-0732">Signal</keyword>
<organism evidence="3 4">
    <name type="scientific">Gloeothece verrucosa (strain PCC 7822)</name>
    <name type="common">Cyanothece sp. (strain PCC 7822)</name>
    <dbReference type="NCBI Taxonomy" id="497965"/>
    <lineage>
        <taxon>Bacteria</taxon>
        <taxon>Bacillati</taxon>
        <taxon>Cyanobacteriota</taxon>
        <taxon>Cyanophyceae</taxon>
        <taxon>Oscillatoriophycideae</taxon>
        <taxon>Chroococcales</taxon>
        <taxon>Aphanothecaceae</taxon>
        <taxon>Gloeothece</taxon>
        <taxon>Gloeothece verrucosa</taxon>
    </lineage>
</organism>
<accession>E0U7E7</accession>
<dbReference type="RefSeq" id="WP_013321750.1">
    <property type="nucleotide sequence ID" value="NC_014501.1"/>
</dbReference>
<keyword evidence="4" id="KW-1185">Reference proteome</keyword>
<dbReference type="EMBL" id="CP002198">
    <property type="protein sequence ID" value="ADN13643.1"/>
    <property type="molecule type" value="Genomic_DNA"/>
</dbReference>